<dbReference type="SUPFAM" id="SSF55874">
    <property type="entry name" value="ATPase domain of HSP90 chaperone/DNA topoisomerase II/histidine kinase"/>
    <property type="match status" value="1"/>
</dbReference>
<dbReference type="SUPFAM" id="SSF47384">
    <property type="entry name" value="Homodimeric domain of signal transducing histidine kinase"/>
    <property type="match status" value="1"/>
</dbReference>
<accession>A0A7R6P4E0</accession>
<dbReference type="InterPro" id="IPR036890">
    <property type="entry name" value="HATPase_C_sf"/>
</dbReference>
<feature type="domain" description="Histidine kinase" evidence="5">
    <location>
        <begin position="68"/>
        <end position="314"/>
    </location>
</feature>
<evidence type="ECO:0000256" key="4">
    <source>
        <dbReference type="SAM" id="Coils"/>
    </source>
</evidence>
<dbReference type="Gene3D" id="3.30.565.10">
    <property type="entry name" value="Histidine kinase-like ATPase, C-terminal domain"/>
    <property type="match status" value="1"/>
</dbReference>
<sequence length="316" mass="35519">MSQDTAYQEAFRREKKARQAAEQLLEDKSRELFKLNNELLNTNNKLKEQQSLMLRNEKLATLGTLSAGIAHEINNPLAFVLSNMESLRHYIHSYNALLQLSLQWQNQQSLPSAESDQLQRLLDEQDLVFIQEDTKELFTDTEEGLIRLREIVQNLRHFSHSQDSERAKADLVAGLNSTLKILQSELNDRITVNCMIDPLPLADCNPGELNQVFLNLLINAKQALEKTQNPQIFISATSQNDEIIIRIKDNGCGMDEQTCKKVFDPFFTTKPVGQGTGMGLSIVYGIITDHKGVISVTSAQGKGTCFEIRLPVSGTS</sequence>
<gene>
    <name evidence="6" type="ORF">AMJAP_1169</name>
</gene>
<dbReference type="PANTHER" id="PTHR43065:SF50">
    <property type="entry name" value="HISTIDINE KINASE"/>
    <property type="match status" value="1"/>
</dbReference>
<evidence type="ECO:0000256" key="2">
    <source>
        <dbReference type="ARBA" id="ARBA00012438"/>
    </source>
</evidence>
<keyword evidence="6" id="KW-0808">Transferase</keyword>
<evidence type="ECO:0000313" key="6">
    <source>
        <dbReference type="EMBL" id="BBB25764.1"/>
    </source>
</evidence>
<dbReference type="InterPro" id="IPR036097">
    <property type="entry name" value="HisK_dim/P_sf"/>
</dbReference>
<protein>
    <recommendedName>
        <fullName evidence="2">histidine kinase</fullName>
        <ecNumber evidence="2">2.7.13.3</ecNumber>
    </recommendedName>
</protein>
<dbReference type="KEGG" id="ajp:AMJAP_1169"/>
<dbReference type="InterPro" id="IPR003661">
    <property type="entry name" value="HisK_dim/P_dom"/>
</dbReference>
<evidence type="ECO:0000256" key="1">
    <source>
        <dbReference type="ARBA" id="ARBA00000085"/>
    </source>
</evidence>
<dbReference type="Pfam" id="PF02518">
    <property type="entry name" value="HATPase_c"/>
    <property type="match status" value="1"/>
</dbReference>
<dbReference type="EMBL" id="AP014545">
    <property type="protein sequence ID" value="BBB25764.1"/>
    <property type="molecule type" value="Genomic_DNA"/>
</dbReference>
<dbReference type="EC" id="2.7.13.3" evidence="2"/>
<dbReference type="OrthoDB" id="1931120at2"/>
<evidence type="ECO:0000259" key="5">
    <source>
        <dbReference type="PROSITE" id="PS50109"/>
    </source>
</evidence>
<keyword evidence="7" id="KW-1185">Reference proteome</keyword>
<name>A0A7R6P4E0_9GAMM</name>
<feature type="coiled-coil region" evidence="4">
    <location>
        <begin position="7"/>
        <end position="52"/>
    </location>
</feature>
<dbReference type="PROSITE" id="PS50109">
    <property type="entry name" value="HIS_KIN"/>
    <property type="match status" value="1"/>
</dbReference>
<dbReference type="InterPro" id="IPR004358">
    <property type="entry name" value="Sig_transdc_His_kin-like_C"/>
</dbReference>
<keyword evidence="6" id="KW-0418">Kinase</keyword>
<evidence type="ECO:0000313" key="7">
    <source>
        <dbReference type="Proteomes" id="UP000595663"/>
    </source>
</evidence>
<organism evidence="6 7">
    <name type="scientific">Amphritea japonica ATCC BAA-1530</name>
    <dbReference type="NCBI Taxonomy" id="1278309"/>
    <lineage>
        <taxon>Bacteria</taxon>
        <taxon>Pseudomonadati</taxon>
        <taxon>Pseudomonadota</taxon>
        <taxon>Gammaproteobacteria</taxon>
        <taxon>Oceanospirillales</taxon>
        <taxon>Oceanospirillaceae</taxon>
        <taxon>Amphritea</taxon>
    </lineage>
</organism>
<dbReference type="InterPro" id="IPR005467">
    <property type="entry name" value="His_kinase_dom"/>
</dbReference>
<dbReference type="PANTHER" id="PTHR43065">
    <property type="entry name" value="SENSOR HISTIDINE KINASE"/>
    <property type="match status" value="1"/>
</dbReference>
<reference evidence="6 7" key="1">
    <citation type="journal article" date="2008" name="Int. J. Syst. Evol. Microbiol.">
        <title>Amphritea japonica sp. nov. and Amphritea balenae sp. nov., isolated from the sediment adjacent to sperm whale carcasses off Kagoshima, Japan.</title>
        <authorList>
            <person name="Miyazaki M."/>
            <person name="Nogi Y."/>
            <person name="Fujiwara Y."/>
            <person name="Kawato M."/>
            <person name="Nagahama T."/>
            <person name="Kubokawa K."/>
            <person name="Horikoshi K."/>
        </authorList>
    </citation>
    <scope>NUCLEOTIDE SEQUENCE [LARGE SCALE GENOMIC DNA]</scope>
    <source>
        <strain evidence="6 7">ATCC BAA-1530</strain>
    </source>
</reference>
<keyword evidence="3" id="KW-0597">Phosphoprotein</keyword>
<dbReference type="InterPro" id="IPR003594">
    <property type="entry name" value="HATPase_dom"/>
</dbReference>
<dbReference type="GO" id="GO:0000155">
    <property type="term" value="F:phosphorelay sensor kinase activity"/>
    <property type="evidence" value="ECO:0007669"/>
    <property type="project" value="InterPro"/>
</dbReference>
<evidence type="ECO:0000256" key="3">
    <source>
        <dbReference type="ARBA" id="ARBA00022553"/>
    </source>
</evidence>
<comment type="catalytic activity">
    <reaction evidence="1">
        <text>ATP + protein L-histidine = ADP + protein N-phospho-L-histidine.</text>
        <dbReference type="EC" id="2.7.13.3"/>
    </reaction>
</comment>
<proteinExistence type="predicted"/>
<dbReference type="SMART" id="SM00387">
    <property type="entry name" value="HATPase_c"/>
    <property type="match status" value="1"/>
</dbReference>
<keyword evidence="4" id="KW-0175">Coiled coil</keyword>
<dbReference type="RefSeq" id="WP_019621362.1">
    <property type="nucleotide sequence ID" value="NZ_AP014545.1"/>
</dbReference>
<dbReference type="PRINTS" id="PR00344">
    <property type="entry name" value="BCTRLSENSOR"/>
</dbReference>
<dbReference type="Proteomes" id="UP000595663">
    <property type="component" value="Chromosome"/>
</dbReference>
<dbReference type="Gene3D" id="1.10.287.130">
    <property type="match status" value="1"/>
</dbReference>
<dbReference type="AlphaFoldDB" id="A0A7R6P4E0"/>
<dbReference type="CDD" id="cd00082">
    <property type="entry name" value="HisKA"/>
    <property type="match status" value="1"/>
</dbReference>